<accession>A0A1T4UTZ8</accession>
<proteinExistence type="predicted"/>
<sequence>MQLKTKVIAPKVMQELLKALREARVDLVSRSISEDPQLFSALFQYENNENLLSLSFEREYSIFINSNLEKFSNNITDIEDVDTKKKLKQITKELVSFKQSKSTSCIDTFFLGDKVTQIEKIFSVFDKDKDRLAEINYIRRKDQVLFEREFNRLLGEQNGLVK</sequence>
<dbReference type="AlphaFoldDB" id="A0A1T4UTZ8"/>
<evidence type="ECO:0000313" key="1">
    <source>
        <dbReference type="EMBL" id="SKA56075.1"/>
    </source>
</evidence>
<dbReference type="OrthoDB" id="7060658at2"/>
<organism evidence="1 2">
    <name type="scientific">Photobacterium toruni</name>
    <dbReference type="NCBI Taxonomy" id="1935446"/>
    <lineage>
        <taxon>Bacteria</taxon>
        <taxon>Pseudomonadati</taxon>
        <taxon>Pseudomonadota</taxon>
        <taxon>Gammaproteobacteria</taxon>
        <taxon>Vibrionales</taxon>
        <taxon>Vibrionaceae</taxon>
        <taxon>Photobacterium</taxon>
    </lineage>
</organism>
<reference evidence="1 2" key="1">
    <citation type="submission" date="2017-02" db="EMBL/GenBank/DDBJ databases">
        <authorList>
            <person name="Peterson S.W."/>
        </authorList>
    </citation>
    <scope>NUCLEOTIDE SEQUENCE [LARGE SCALE GENOMIC DNA]</scope>
    <source>
        <strain evidence="1 2">CECT 9189</strain>
    </source>
</reference>
<name>A0A1T4UTZ8_9GAMM</name>
<dbReference type="Proteomes" id="UP000191116">
    <property type="component" value="Unassembled WGS sequence"/>
</dbReference>
<evidence type="ECO:0000313" key="2">
    <source>
        <dbReference type="Proteomes" id="UP000191116"/>
    </source>
</evidence>
<dbReference type="EMBL" id="FUWP01000033">
    <property type="protein sequence ID" value="SKA56075.1"/>
    <property type="molecule type" value="Genomic_DNA"/>
</dbReference>
<gene>
    <name evidence="1" type="ORF">CZ814_03701</name>
</gene>
<protein>
    <submittedName>
        <fullName evidence="1">Uncharacterized protein</fullName>
    </submittedName>
</protein>